<name>A0A3N0V7D7_9GAMM</name>
<feature type="signal peptide" evidence="1">
    <location>
        <begin position="1"/>
        <end position="19"/>
    </location>
</feature>
<comment type="caution">
    <text evidence="2">The sequence shown here is derived from an EMBL/GenBank/DDBJ whole genome shotgun (WGS) entry which is preliminary data.</text>
</comment>
<gene>
    <name evidence="2" type="ORF">ED208_12900</name>
</gene>
<accession>A0A3N0V7D7</accession>
<organism evidence="2 3">
    <name type="scientific">Stagnimonas aquatica</name>
    <dbReference type="NCBI Taxonomy" id="2689987"/>
    <lineage>
        <taxon>Bacteria</taxon>
        <taxon>Pseudomonadati</taxon>
        <taxon>Pseudomonadota</taxon>
        <taxon>Gammaproteobacteria</taxon>
        <taxon>Nevskiales</taxon>
        <taxon>Nevskiaceae</taxon>
        <taxon>Stagnimonas</taxon>
    </lineage>
</organism>
<reference evidence="2 3" key="1">
    <citation type="submission" date="2018-10" db="EMBL/GenBank/DDBJ databases">
        <authorList>
            <person name="Chen W.-M."/>
        </authorList>
    </citation>
    <scope>NUCLEOTIDE SEQUENCE [LARGE SCALE GENOMIC DNA]</scope>
    <source>
        <strain evidence="2 3">THS-13</strain>
    </source>
</reference>
<keyword evidence="3" id="KW-1185">Reference proteome</keyword>
<dbReference type="FunCoup" id="A0A3N0V7D7">
    <property type="interactions" value="136"/>
</dbReference>
<dbReference type="PANTHER" id="PTHR36573">
    <property type="entry name" value="INTERMEMBRANE PHOSPHOLIPID TRANSPORT SYSTEM BINDING PROTEIN MLAC"/>
    <property type="match status" value="1"/>
</dbReference>
<dbReference type="InParanoid" id="A0A3N0V7D7"/>
<protein>
    <submittedName>
        <fullName evidence="2">ABC transporter substrate-binding protein</fullName>
    </submittedName>
</protein>
<dbReference type="InterPro" id="IPR008869">
    <property type="entry name" value="MlaC/ttg2D"/>
</dbReference>
<dbReference type="PANTHER" id="PTHR36573:SF1">
    <property type="entry name" value="INTERMEMBRANE PHOSPHOLIPID TRANSPORT SYSTEM BINDING PROTEIN MLAC"/>
    <property type="match status" value="1"/>
</dbReference>
<dbReference type="Gene3D" id="3.10.450.710">
    <property type="entry name" value="Tgt2/MlaC"/>
    <property type="match status" value="1"/>
</dbReference>
<evidence type="ECO:0000313" key="3">
    <source>
        <dbReference type="Proteomes" id="UP000282106"/>
    </source>
</evidence>
<sequence>MKRFLLPLLLILSLGSAQAAPLAPDATVKQATEEIRDLIRANHQAYSADKAKFYAVVDQQLVPHFDVRYIAQLVLGKNWRTANEDQRTRFANAFKNSLIRSYADALLENYDSVEAEFQPLRLAADANDATVRAKLIRKNAPPVNLAFAMRPGSDGEWKIYDVIIENLSLVTNFRSQFNAEIKKSGLDGLIQRVESGGDYLKESAKGA</sequence>
<dbReference type="RefSeq" id="WP_123212332.1">
    <property type="nucleotide sequence ID" value="NZ_RJVO01000006.1"/>
</dbReference>
<evidence type="ECO:0000313" key="2">
    <source>
        <dbReference type="EMBL" id="ROH88710.1"/>
    </source>
</evidence>
<proteinExistence type="predicted"/>
<dbReference type="AlphaFoldDB" id="A0A3N0V7D7"/>
<dbReference type="EMBL" id="RJVO01000006">
    <property type="protein sequence ID" value="ROH88710.1"/>
    <property type="molecule type" value="Genomic_DNA"/>
</dbReference>
<feature type="chain" id="PRO_5018113563" evidence="1">
    <location>
        <begin position="20"/>
        <end position="207"/>
    </location>
</feature>
<keyword evidence="1" id="KW-0732">Signal</keyword>
<dbReference type="InterPro" id="IPR042245">
    <property type="entry name" value="Tgt2/MlaC_sf"/>
</dbReference>
<dbReference type="Proteomes" id="UP000282106">
    <property type="component" value="Unassembled WGS sequence"/>
</dbReference>
<dbReference type="PIRSF" id="PIRSF004649">
    <property type="entry name" value="MlaC"/>
    <property type="match status" value="1"/>
</dbReference>
<evidence type="ECO:0000256" key="1">
    <source>
        <dbReference type="SAM" id="SignalP"/>
    </source>
</evidence>
<dbReference type="Pfam" id="PF05494">
    <property type="entry name" value="MlaC"/>
    <property type="match status" value="1"/>
</dbReference>